<keyword evidence="2 9" id="KW-0489">Methyltransferase</keyword>
<dbReference type="InterPro" id="IPR036217">
    <property type="entry name" value="MethylDNA_cys_MeTrfase_DNAb"/>
</dbReference>
<dbReference type="PROSITE" id="PS00374">
    <property type="entry name" value="MGMT"/>
    <property type="match status" value="1"/>
</dbReference>
<evidence type="ECO:0000256" key="1">
    <source>
        <dbReference type="ARBA" id="ARBA00001286"/>
    </source>
</evidence>
<keyword evidence="5" id="KW-0234">DNA repair</keyword>
<comment type="catalytic activity">
    <reaction evidence="1">
        <text>a 4-O-methyl-thymidine in DNA + L-cysteinyl-[protein] = a thymidine in DNA + S-methyl-L-cysteinyl-[protein]</text>
        <dbReference type="Rhea" id="RHEA:53428"/>
        <dbReference type="Rhea" id="RHEA-COMP:10131"/>
        <dbReference type="Rhea" id="RHEA-COMP:10132"/>
        <dbReference type="Rhea" id="RHEA-COMP:13555"/>
        <dbReference type="Rhea" id="RHEA-COMP:13556"/>
        <dbReference type="ChEBI" id="CHEBI:29950"/>
        <dbReference type="ChEBI" id="CHEBI:82612"/>
        <dbReference type="ChEBI" id="CHEBI:137386"/>
        <dbReference type="ChEBI" id="CHEBI:137387"/>
        <dbReference type="EC" id="2.1.1.63"/>
    </reaction>
</comment>
<dbReference type="CDD" id="cd06445">
    <property type="entry name" value="ATase"/>
    <property type="match status" value="1"/>
</dbReference>
<dbReference type="GO" id="GO:0003908">
    <property type="term" value="F:methylated-DNA-[protein]-cysteine S-methyltransferase activity"/>
    <property type="evidence" value="ECO:0007669"/>
    <property type="project" value="UniProtKB-EC"/>
</dbReference>
<dbReference type="PANTHER" id="PTHR10815">
    <property type="entry name" value="METHYLATED-DNA--PROTEIN-CYSTEINE METHYLTRANSFERASE"/>
    <property type="match status" value="1"/>
</dbReference>
<dbReference type="InterPro" id="IPR036388">
    <property type="entry name" value="WH-like_DNA-bd_sf"/>
</dbReference>
<evidence type="ECO:0000256" key="2">
    <source>
        <dbReference type="ARBA" id="ARBA00022603"/>
    </source>
</evidence>
<dbReference type="Gene3D" id="3.30.160.70">
    <property type="entry name" value="Methylated DNA-protein cysteine methyltransferase domain"/>
    <property type="match status" value="1"/>
</dbReference>
<sequence>MTCRIIASPIGAIAISAGAEAIEQVRLLAADADPEAADHPLLDEAARQIGAYFAGRLTRFDLPLAPCSTQRGEELRAAIIAVPYGETQSYGELARRASSGPRAIGQACRRNPLPLIVPCHRVIASGGTIGYYSGGSGIDTKAALLNHEAGKEGRRWAA</sequence>
<dbReference type="EC" id="2.1.1.63" evidence="9"/>
<dbReference type="GO" id="GO:0006281">
    <property type="term" value="P:DNA repair"/>
    <property type="evidence" value="ECO:0007669"/>
    <property type="project" value="UniProtKB-KW"/>
</dbReference>
<dbReference type="Pfam" id="PF01035">
    <property type="entry name" value="DNA_binding_1"/>
    <property type="match status" value="1"/>
</dbReference>
<accession>A0A842HWG9</accession>
<dbReference type="InterPro" id="IPR001497">
    <property type="entry name" value="MethylDNA_cys_MeTrfase_AS"/>
</dbReference>
<dbReference type="AlphaFoldDB" id="A0A842HWG9"/>
<evidence type="ECO:0000256" key="5">
    <source>
        <dbReference type="ARBA" id="ARBA00023204"/>
    </source>
</evidence>
<organism evidence="9 10">
    <name type="scientific">Parasphingopyxis marina</name>
    <dbReference type="NCBI Taxonomy" id="2761622"/>
    <lineage>
        <taxon>Bacteria</taxon>
        <taxon>Pseudomonadati</taxon>
        <taxon>Pseudomonadota</taxon>
        <taxon>Alphaproteobacteria</taxon>
        <taxon>Sphingomonadales</taxon>
        <taxon>Sphingomonadaceae</taxon>
        <taxon>Parasphingopyxis</taxon>
    </lineage>
</organism>
<evidence type="ECO:0000259" key="7">
    <source>
        <dbReference type="Pfam" id="PF01035"/>
    </source>
</evidence>
<keyword evidence="3 9" id="KW-0808">Transferase</keyword>
<proteinExistence type="predicted"/>
<dbReference type="PANTHER" id="PTHR10815:SF13">
    <property type="entry name" value="METHYLATED-DNA--PROTEIN-CYSTEINE METHYLTRANSFERASE"/>
    <property type="match status" value="1"/>
</dbReference>
<dbReference type="InterPro" id="IPR014048">
    <property type="entry name" value="MethylDNA_cys_MeTrfase_DNA-bd"/>
</dbReference>
<evidence type="ECO:0000256" key="3">
    <source>
        <dbReference type="ARBA" id="ARBA00022679"/>
    </source>
</evidence>
<dbReference type="NCBIfam" id="TIGR00589">
    <property type="entry name" value="ogt"/>
    <property type="match status" value="1"/>
</dbReference>
<comment type="caution">
    <text evidence="9">The sequence shown here is derived from an EMBL/GenBank/DDBJ whole genome shotgun (WGS) entry which is preliminary data.</text>
</comment>
<dbReference type="SUPFAM" id="SSF46767">
    <property type="entry name" value="Methylated DNA-protein cysteine methyltransferase, C-terminal domain"/>
    <property type="match status" value="1"/>
</dbReference>
<keyword evidence="10" id="KW-1185">Reference proteome</keyword>
<dbReference type="InterPro" id="IPR036631">
    <property type="entry name" value="MGMT_N_sf"/>
</dbReference>
<evidence type="ECO:0000313" key="9">
    <source>
        <dbReference type="EMBL" id="MBC2776290.1"/>
    </source>
</evidence>
<keyword evidence="4" id="KW-0227">DNA damage</keyword>
<dbReference type="GO" id="GO:0032259">
    <property type="term" value="P:methylation"/>
    <property type="evidence" value="ECO:0007669"/>
    <property type="project" value="UniProtKB-KW"/>
</dbReference>
<comment type="catalytic activity">
    <reaction evidence="6">
        <text>a 6-O-methyl-2'-deoxyguanosine in DNA + L-cysteinyl-[protein] = S-methyl-L-cysteinyl-[protein] + a 2'-deoxyguanosine in DNA</text>
        <dbReference type="Rhea" id="RHEA:24000"/>
        <dbReference type="Rhea" id="RHEA-COMP:10131"/>
        <dbReference type="Rhea" id="RHEA-COMP:10132"/>
        <dbReference type="Rhea" id="RHEA-COMP:11367"/>
        <dbReference type="Rhea" id="RHEA-COMP:11368"/>
        <dbReference type="ChEBI" id="CHEBI:29950"/>
        <dbReference type="ChEBI" id="CHEBI:82612"/>
        <dbReference type="ChEBI" id="CHEBI:85445"/>
        <dbReference type="ChEBI" id="CHEBI:85448"/>
        <dbReference type="EC" id="2.1.1.63"/>
    </reaction>
</comment>
<feature type="domain" description="Methylguanine DNA methyltransferase ribonuclease-like" evidence="8">
    <location>
        <begin position="2"/>
        <end position="66"/>
    </location>
</feature>
<dbReference type="EMBL" id="JACJVJ010000001">
    <property type="protein sequence ID" value="MBC2776290.1"/>
    <property type="molecule type" value="Genomic_DNA"/>
</dbReference>
<evidence type="ECO:0000256" key="6">
    <source>
        <dbReference type="ARBA" id="ARBA00049348"/>
    </source>
</evidence>
<dbReference type="InterPro" id="IPR008332">
    <property type="entry name" value="MethylG_MeTrfase_N"/>
</dbReference>
<dbReference type="Proteomes" id="UP000564378">
    <property type="component" value="Unassembled WGS sequence"/>
</dbReference>
<evidence type="ECO:0000313" key="10">
    <source>
        <dbReference type="Proteomes" id="UP000564378"/>
    </source>
</evidence>
<name>A0A842HWG9_9SPHN</name>
<feature type="domain" description="Methylated-DNA-[protein]-cysteine S-methyltransferase DNA binding" evidence="7">
    <location>
        <begin position="77"/>
        <end position="149"/>
    </location>
</feature>
<evidence type="ECO:0000259" key="8">
    <source>
        <dbReference type="Pfam" id="PF02870"/>
    </source>
</evidence>
<dbReference type="Pfam" id="PF02870">
    <property type="entry name" value="Methyltransf_1N"/>
    <property type="match status" value="1"/>
</dbReference>
<dbReference type="SUPFAM" id="SSF53155">
    <property type="entry name" value="Methylated DNA-protein cysteine methyltransferase domain"/>
    <property type="match status" value="1"/>
</dbReference>
<evidence type="ECO:0000256" key="4">
    <source>
        <dbReference type="ARBA" id="ARBA00022763"/>
    </source>
</evidence>
<protein>
    <submittedName>
        <fullName evidence="9">Methylated-DNA--[protein]-cysteine S-methyltransferase</fullName>
        <ecNumber evidence="9">2.1.1.63</ecNumber>
    </submittedName>
</protein>
<reference evidence="9 10" key="1">
    <citation type="submission" date="2020-08" db="EMBL/GenBank/DDBJ databases">
        <title>Draft genome sequence of Parasphingopyxis sp. GrpM-11.</title>
        <authorList>
            <person name="Oh J."/>
            <person name="Roh D.-H."/>
        </authorList>
    </citation>
    <scope>NUCLEOTIDE SEQUENCE [LARGE SCALE GENOMIC DNA]</scope>
    <source>
        <strain evidence="9 10">GrpM-11</strain>
    </source>
</reference>
<dbReference type="Gene3D" id="1.10.10.10">
    <property type="entry name" value="Winged helix-like DNA-binding domain superfamily/Winged helix DNA-binding domain"/>
    <property type="match status" value="1"/>
</dbReference>
<gene>
    <name evidence="9" type="ORF">H6P80_01525</name>
</gene>